<dbReference type="InterPro" id="IPR032675">
    <property type="entry name" value="LRR_dom_sf"/>
</dbReference>
<dbReference type="PROSITE" id="PS51450">
    <property type="entry name" value="LRR"/>
    <property type="match status" value="1"/>
</dbReference>
<evidence type="ECO:0000313" key="6">
    <source>
        <dbReference type="Proteomes" id="UP001190700"/>
    </source>
</evidence>
<name>A0AAE0KYA6_9CHLO</name>
<dbReference type="PANTHER" id="PTHR24113">
    <property type="entry name" value="RAN GTPASE-ACTIVATING PROTEIN 1"/>
    <property type="match status" value="1"/>
</dbReference>
<dbReference type="GO" id="GO:0048471">
    <property type="term" value="C:perinuclear region of cytoplasm"/>
    <property type="evidence" value="ECO:0007669"/>
    <property type="project" value="TreeGrafter"/>
</dbReference>
<dbReference type="GO" id="GO:0005634">
    <property type="term" value="C:nucleus"/>
    <property type="evidence" value="ECO:0007669"/>
    <property type="project" value="TreeGrafter"/>
</dbReference>
<keyword evidence="4" id="KW-0677">Repeat</keyword>
<sequence>MGKTGKSQGDVPPMGELQDRRMLKRYMAVLRATLDVKEGVTLDMLDISGCKRLSWDAVRGALPNMGRVGRLRMRGGPLVTARSVAATHKLLAELGACTAAASLSLALRHDEGSLRHSVDQYLSAILSTAARDLKIEALELDLEDEETGTEGAMALAAALTPHEQDMLIWSLRTLNLAGNQLCGVDDDGDGTYDASGIEALADALAFNTSLNTLNLAGNNLCGIRIIGLDEDGEGTYDASGIKALAEALVFNGSLNTLNLRSNDIGPEGARALAVALTPNAQGVFNGSLNTLDLAHNHIDELDRVCNFCGYGVELPIGALRKNEITELDLSDKELRPEDAIILGAVSVSNKSLNTLDLSCNELCGLSYDDGVELPIRALRKNEITELDLSDKELRPEDAIILGAVLVSNKSLNTLDLYWNGIGPEGAKALAAALTPNEQGVFNTSLNTLNLAGDELCGVDYQFNKIMMRDIKDGKVTELDLSGKGIGVPGARVLSKLLVFNTSLNTLDLRNNDIGPEGAKALAVALTPNAEGVFNTSLNTLKLAYNQLCGLDYRGRGTYDASGIKALADALVFNTSLNTLDVRMNNITGDAAQQLAEAVLKHPCIKEFNEIRMQDIKDDKVAELDLREEGIGVLGALVLSKLLVFNGSLNTLNLYNNNIEPEGAKALAVALTPNALGVFNGSLNTLNLERNDIGPEGAKALAVALTPNAEGVFNGSLNSLNLYWNGIGREGAKALAVALTPNEKGVFNTSLNTLSLAGNDIGDEGAKALAVALTPNAEGVFNGSLNTLSLRINKIGPEGAKALAAALTPNEQGVFNTSLNTLNLTSNAIRAEGAKALAVALTPNAEGVFNTSLNTLELADNQLCCLDWLRGGTDASGIKALADALVFNTSLNTLNLDRNGIGDEARKALLEAGRSRSSDNPCNVTC</sequence>
<dbReference type="InterPro" id="IPR027038">
    <property type="entry name" value="RanGap"/>
</dbReference>
<accession>A0AAE0KYA6</accession>
<dbReference type="GO" id="GO:0006913">
    <property type="term" value="P:nucleocytoplasmic transport"/>
    <property type="evidence" value="ECO:0007669"/>
    <property type="project" value="TreeGrafter"/>
</dbReference>
<evidence type="ECO:0000256" key="1">
    <source>
        <dbReference type="ARBA" id="ARBA00004430"/>
    </source>
</evidence>
<dbReference type="GO" id="GO:0031267">
    <property type="term" value="F:small GTPase binding"/>
    <property type="evidence" value="ECO:0007669"/>
    <property type="project" value="TreeGrafter"/>
</dbReference>
<dbReference type="PANTHER" id="PTHR24113:SF12">
    <property type="entry name" value="RAN GTPASE-ACTIVATING PROTEIN 1"/>
    <property type="match status" value="1"/>
</dbReference>
<evidence type="ECO:0000313" key="5">
    <source>
        <dbReference type="EMBL" id="KAK3265263.1"/>
    </source>
</evidence>
<keyword evidence="2" id="KW-0343">GTPase activation</keyword>
<dbReference type="InterPro" id="IPR001611">
    <property type="entry name" value="Leu-rich_rpt"/>
</dbReference>
<reference evidence="5 6" key="1">
    <citation type="journal article" date="2015" name="Genome Biol. Evol.">
        <title>Comparative Genomics of a Bacterivorous Green Alga Reveals Evolutionary Causalities and Consequences of Phago-Mixotrophic Mode of Nutrition.</title>
        <authorList>
            <person name="Burns J.A."/>
            <person name="Paasch A."/>
            <person name="Narechania A."/>
            <person name="Kim E."/>
        </authorList>
    </citation>
    <scope>NUCLEOTIDE SEQUENCE [LARGE SCALE GENOMIC DNA]</scope>
    <source>
        <strain evidence="5 6">PLY_AMNH</strain>
    </source>
</reference>
<dbReference type="GO" id="GO:0005930">
    <property type="term" value="C:axoneme"/>
    <property type="evidence" value="ECO:0007669"/>
    <property type="project" value="UniProtKB-SubCell"/>
</dbReference>
<dbReference type="Gene3D" id="3.80.10.10">
    <property type="entry name" value="Ribonuclease Inhibitor"/>
    <property type="match status" value="9"/>
</dbReference>
<dbReference type="AlphaFoldDB" id="A0AAE0KYA6"/>
<dbReference type="SUPFAM" id="SSF52047">
    <property type="entry name" value="RNI-like"/>
    <property type="match status" value="3"/>
</dbReference>
<proteinExistence type="predicted"/>
<comment type="subcellular location">
    <subcellularLocation>
        <location evidence="1">Cytoplasm</location>
        <location evidence="1">Cytoskeleton</location>
        <location evidence="1">Cilium axoneme</location>
    </subcellularLocation>
</comment>
<dbReference type="SMART" id="SM00368">
    <property type="entry name" value="LRR_RI"/>
    <property type="match status" value="18"/>
</dbReference>
<organism evidence="5 6">
    <name type="scientific">Cymbomonas tetramitiformis</name>
    <dbReference type="NCBI Taxonomy" id="36881"/>
    <lineage>
        <taxon>Eukaryota</taxon>
        <taxon>Viridiplantae</taxon>
        <taxon>Chlorophyta</taxon>
        <taxon>Pyramimonadophyceae</taxon>
        <taxon>Pyramimonadales</taxon>
        <taxon>Pyramimonadaceae</taxon>
        <taxon>Cymbomonas</taxon>
    </lineage>
</organism>
<evidence type="ECO:0000256" key="4">
    <source>
        <dbReference type="ARBA" id="ARBA00022737"/>
    </source>
</evidence>
<dbReference type="GO" id="GO:0005096">
    <property type="term" value="F:GTPase activator activity"/>
    <property type="evidence" value="ECO:0007669"/>
    <property type="project" value="UniProtKB-KW"/>
</dbReference>
<gene>
    <name evidence="5" type="ORF">CYMTET_26038</name>
</gene>
<keyword evidence="6" id="KW-1185">Reference proteome</keyword>
<dbReference type="GO" id="GO:0005829">
    <property type="term" value="C:cytosol"/>
    <property type="evidence" value="ECO:0007669"/>
    <property type="project" value="TreeGrafter"/>
</dbReference>
<protein>
    <submittedName>
        <fullName evidence="5">Uncharacterized protein</fullName>
    </submittedName>
</protein>
<dbReference type="EMBL" id="LGRX02014043">
    <property type="protein sequence ID" value="KAK3265263.1"/>
    <property type="molecule type" value="Genomic_DNA"/>
</dbReference>
<dbReference type="Proteomes" id="UP001190700">
    <property type="component" value="Unassembled WGS sequence"/>
</dbReference>
<evidence type="ECO:0000256" key="2">
    <source>
        <dbReference type="ARBA" id="ARBA00022468"/>
    </source>
</evidence>
<keyword evidence="3" id="KW-0433">Leucine-rich repeat</keyword>
<comment type="caution">
    <text evidence="5">The sequence shown here is derived from an EMBL/GenBank/DDBJ whole genome shotgun (WGS) entry which is preliminary data.</text>
</comment>
<dbReference type="Pfam" id="PF13516">
    <property type="entry name" value="LRR_6"/>
    <property type="match status" value="11"/>
</dbReference>
<evidence type="ECO:0000256" key="3">
    <source>
        <dbReference type="ARBA" id="ARBA00022614"/>
    </source>
</evidence>